<organism evidence="6 7">
    <name type="scientific">Niabella soli DSM 19437</name>
    <dbReference type="NCBI Taxonomy" id="929713"/>
    <lineage>
        <taxon>Bacteria</taxon>
        <taxon>Pseudomonadati</taxon>
        <taxon>Bacteroidota</taxon>
        <taxon>Chitinophagia</taxon>
        <taxon>Chitinophagales</taxon>
        <taxon>Chitinophagaceae</taxon>
        <taxon>Niabella</taxon>
    </lineage>
</organism>
<dbReference type="Gene3D" id="2.40.170.20">
    <property type="entry name" value="TonB-dependent receptor, beta-barrel domain"/>
    <property type="match status" value="1"/>
</dbReference>
<dbReference type="RefSeq" id="WP_008584518.1">
    <property type="nucleotide sequence ID" value="NZ_CP007035.1"/>
</dbReference>
<dbReference type="SUPFAM" id="SSF49452">
    <property type="entry name" value="Starch-binding domain-like"/>
    <property type="match status" value="1"/>
</dbReference>
<evidence type="ECO:0000259" key="5">
    <source>
        <dbReference type="Pfam" id="PF14905"/>
    </source>
</evidence>
<dbReference type="SUPFAM" id="SSF56935">
    <property type="entry name" value="Porins"/>
    <property type="match status" value="1"/>
</dbReference>
<dbReference type="InterPro" id="IPR013784">
    <property type="entry name" value="Carb-bd-like_fold"/>
</dbReference>
<keyword evidence="3" id="KW-0998">Cell outer membrane</keyword>
<accession>W0F384</accession>
<evidence type="ECO:0000256" key="3">
    <source>
        <dbReference type="ARBA" id="ARBA00023237"/>
    </source>
</evidence>
<dbReference type="eggNOG" id="COG1629">
    <property type="taxonomic scope" value="Bacteria"/>
</dbReference>
<gene>
    <name evidence="6" type="ORF">NIASO_08745</name>
</gene>
<feature type="domain" description="Outer membrane protein beta-barrel" evidence="5">
    <location>
        <begin position="460"/>
        <end position="917"/>
    </location>
</feature>
<dbReference type="InterPro" id="IPR037066">
    <property type="entry name" value="Plug_dom_sf"/>
</dbReference>
<protein>
    <recommendedName>
        <fullName evidence="5">Outer membrane protein beta-barrel domain-containing protein</fullName>
    </recommendedName>
</protein>
<dbReference type="OrthoDB" id="606930at2"/>
<dbReference type="InterPro" id="IPR036942">
    <property type="entry name" value="Beta-barrel_TonB_sf"/>
</dbReference>
<dbReference type="STRING" id="929713.NIASO_08745"/>
<evidence type="ECO:0000256" key="1">
    <source>
        <dbReference type="ARBA" id="ARBA00004442"/>
    </source>
</evidence>
<evidence type="ECO:0000313" key="6">
    <source>
        <dbReference type="EMBL" id="AHF17492.1"/>
    </source>
</evidence>
<evidence type="ECO:0000256" key="2">
    <source>
        <dbReference type="ARBA" id="ARBA00023136"/>
    </source>
</evidence>
<keyword evidence="4" id="KW-0732">Signal</keyword>
<dbReference type="KEGG" id="nso:NIASO_08745"/>
<sequence length="931" mass="105221">MRIKKYVLLAALLGFIAVSKAQNGGSIKGHLADTVEHKDLTNTLITVMNAGDSSLAGFTRTAKDGAFQVANLDTGRYIIMITHPYFADIFENATLAAGATSDLKTIHMLSKIKLMEEVVVKGNRSIFMSGDTTVFTADSFKVAEGANVEELLKRLPGFQVDKDGKITALGKKVERVLVDGEEFFGSDPGIATKNLRADNIKEVQVYDGKSDQAAFTGIDDGKSKQTLNLKLKEDKKKGYFGKIEVGGGLKDKSEIGGDNKFNNSIMLNAFKAKRKIAAYGIMSNTGMLNLNWEDQEKYGGENENMQVSDDGSAIMYFGGGGNRSDGIPTNWNAGFHYSNKFDADQYSLNAGYKFVKINAPAYIRTNSIQFTPDSTWKNNSVNNNFSSDIRHRMNLMIEDKIDSMNTVRIRATGNKGLLKTEGDLYTENLTQDGRFITRSDARNSNETNNGGVDANVLWMHKFKKQYRTFSATAGINYSNSDNKGHQYSKAEFYKTLGAIPDSIAVIDQQRTNNNESKSVNARVAYTEPIVKDFYLEFSYAFYKNNSIRKRFSYDKGGSGDYDQLNPLFSNDFEFNNTSNAPGLNFRVNKKKYNYSFGTTVNFNQYQRINHTDASNSLYNFTNYNPRANFNYKLKPSESIYGGYSGYANAPSLDMLQPIIDNTQQLNQRVGNPDLKPSFQHSFNLGYNSWKMLTERNMYFYSNYSITQNAFVNFNDYTNLVQKYKTVNANGVSNFYLYMGYGFKLKKPGIRIDINPGYNSGHSIEFIKNAANPDGVKNSTSRSSYNFGLGIQKSFSDQKYNIWVRPNTSYNNTKATVNTSVNQKYWSYGLNSELRGKITKNFELRTDVNGTYRQKTPDFTNNVNFTIWNATAIQRFHKNEFEFWFRVNDILNQNTGYNRYGFTETYRTVLKRFYLLSFIWNINSNKSAAPAK</sequence>
<dbReference type="AlphaFoldDB" id="W0F384"/>
<reference evidence="6 7" key="1">
    <citation type="submission" date="2013-12" db="EMBL/GenBank/DDBJ databases">
        <authorList>
            <consortium name="DOE Joint Genome Institute"/>
            <person name="Eisen J."/>
            <person name="Huntemann M."/>
            <person name="Han J."/>
            <person name="Chen A."/>
            <person name="Kyrpides N."/>
            <person name="Mavromatis K."/>
            <person name="Markowitz V."/>
            <person name="Palaniappan K."/>
            <person name="Ivanova N."/>
            <person name="Schaumberg A."/>
            <person name="Pati A."/>
            <person name="Liolios K."/>
            <person name="Nordberg H.P."/>
            <person name="Cantor M.N."/>
            <person name="Hua S.X."/>
            <person name="Woyke T."/>
        </authorList>
    </citation>
    <scope>NUCLEOTIDE SEQUENCE [LARGE SCALE GENOMIC DNA]</scope>
    <source>
        <strain evidence="7">DSM 19437</strain>
    </source>
</reference>
<name>W0F384_9BACT</name>
<dbReference type="InterPro" id="IPR041700">
    <property type="entry name" value="OMP_b-brl_3"/>
</dbReference>
<evidence type="ECO:0000313" key="7">
    <source>
        <dbReference type="Proteomes" id="UP000003586"/>
    </source>
</evidence>
<evidence type="ECO:0000256" key="4">
    <source>
        <dbReference type="SAM" id="SignalP"/>
    </source>
</evidence>
<keyword evidence="7" id="KW-1185">Reference proteome</keyword>
<dbReference type="Pfam" id="PF14905">
    <property type="entry name" value="OMP_b-brl_3"/>
    <property type="match status" value="1"/>
</dbReference>
<dbReference type="Proteomes" id="UP000003586">
    <property type="component" value="Chromosome"/>
</dbReference>
<dbReference type="GO" id="GO:0030246">
    <property type="term" value="F:carbohydrate binding"/>
    <property type="evidence" value="ECO:0007669"/>
    <property type="project" value="InterPro"/>
</dbReference>
<comment type="subcellular location">
    <subcellularLocation>
        <location evidence="1">Cell outer membrane</location>
    </subcellularLocation>
</comment>
<feature type="chain" id="PRO_5004788465" description="Outer membrane protein beta-barrel domain-containing protein" evidence="4">
    <location>
        <begin position="22"/>
        <end position="931"/>
    </location>
</feature>
<dbReference type="GO" id="GO:0009279">
    <property type="term" value="C:cell outer membrane"/>
    <property type="evidence" value="ECO:0007669"/>
    <property type="project" value="UniProtKB-SubCell"/>
</dbReference>
<proteinExistence type="predicted"/>
<keyword evidence="2" id="KW-0472">Membrane</keyword>
<dbReference type="EMBL" id="CP007035">
    <property type="protein sequence ID" value="AHF17492.1"/>
    <property type="molecule type" value="Genomic_DNA"/>
</dbReference>
<dbReference type="Gene3D" id="2.170.130.10">
    <property type="entry name" value="TonB-dependent receptor, plug domain"/>
    <property type="match status" value="1"/>
</dbReference>
<dbReference type="HOGENOM" id="CLU_012729_0_1_10"/>
<feature type="signal peptide" evidence="4">
    <location>
        <begin position="1"/>
        <end position="21"/>
    </location>
</feature>